<evidence type="ECO:0000256" key="1">
    <source>
        <dbReference type="SAM" id="MobiDB-lite"/>
    </source>
</evidence>
<feature type="compositionally biased region" description="Polar residues" evidence="1">
    <location>
        <begin position="156"/>
        <end position="177"/>
    </location>
</feature>
<dbReference type="Proteomes" id="UP000424527">
    <property type="component" value="Unassembled WGS sequence"/>
</dbReference>
<keyword evidence="3" id="KW-1185">Reference proteome</keyword>
<protein>
    <submittedName>
        <fullName evidence="2">Uncharacterized protein</fullName>
    </submittedName>
</protein>
<evidence type="ECO:0000313" key="3">
    <source>
        <dbReference type="Proteomes" id="UP000424527"/>
    </source>
</evidence>
<comment type="caution">
    <text evidence="2">The sequence shown here is derived from an EMBL/GenBank/DDBJ whole genome shotgun (WGS) entry which is preliminary data.</text>
</comment>
<feature type="region of interest" description="Disordered" evidence="1">
    <location>
        <begin position="1"/>
        <end position="123"/>
    </location>
</feature>
<organism evidence="2 3">
    <name type="scientific">Larimichthys crocea</name>
    <name type="common">Large yellow croaker</name>
    <name type="synonym">Pseudosciaena crocea</name>
    <dbReference type="NCBI Taxonomy" id="215358"/>
    <lineage>
        <taxon>Eukaryota</taxon>
        <taxon>Metazoa</taxon>
        <taxon>Chordata</taxon>
        <taxon>Craniata</taxon>
        <taxon>Vertebrata</taxon>
        <taxon>Euteleostomi</taxon>
        <taxon>Actinopterygii</taxon>
        <taxon>Neopterygii</taxon>
        <taxon>Teleostei</taxon>
        <taxon>Neoteleostei</taxon>
        <taxon>Acanthomorphata</taxon>
        <taxon>Eupercaria</taxon>
        <taxon>Sciaenidae</taxon>
        <taxon>Larimichthys</taxon>
    </lineage>
</organism>
<feature type="compositionally biased region" description="Pro residues" evidence="1">
    <location>
        <begin position="36"/>
        <end position="51"/>
    </location>
</feature>
<proteinExistence type="predicted"/>
<reference evidence="2 3" key="1">
    <citation type="submission" date="2019-07" db="EMBL/GenBank/DDBJ databases">
        <title>Chromosome genome assembly for large yellow croaker.</title>
        <authorList>
            <person name="Xiao S."/>
        </authorList>
    </citation>
    <scope>NUCLEOTIDE SEQUENCE [LARGE SCALE GENOMIC DNA]</scope>
    <source>
        <strain evidence="2">JMULYC20181020</strain>
        <tissue evidence="2">Muscle</tissue>
    </source>
</reference>
<gene>
    <name evidence="2" type="ORF">D5F01_LYC11101</name>
</gene>
<feature type="compositionally biased region" description="Pro residues" evidence="1">
    <location>
        <begin position="63"/>
        <end position="77"/>
    </location>
</feature>
<feature type="compositionally biased region" description="Basic and acidic residues" evidence="1">
    <location>
        <begin position="24"/>
        <end position="35"/>
    </location>
</feature>
<accession>A0A6G0IJM2</accession>
<dbReference type="PANTHER" id="PTHR47331:SF5">
    <property type="entry name" value="RIBONUCLEASE H"/>
    <property type="match status" value="1"/>
</dbReference>
<dbReference type="AlphaFoldDB" id="A0A6G0IJM2"/>
<name>A0A6G0IJM2_LARCR</name>
<sequence length="391" mass="44232">MRRQMDRSGVVPPGLQSAQLHYPQETHPHAAEEGTRPPPSRSPISHPPPGTRYPQSGAWDSRPLPPPPLQATPPPLPRELYRPPAVQDNNIADDDWPLPPPPVAFPNDDYEPPRVQPTPLGPQPADTVENLRERLQQLEARLSLAPSVLSEPHYHSVQSVAPPQRPTSSVLLPSSNERTYRGPAPSIPKFTRGDPREFSRLKLALDNILPADATEMFKYQVLCDHLKFEEALLIADSYSNSLFPYSDTMASLTKHYGQPHQLSLQRIAELMEEPAMRAGDTVAFRRFALRVRALVGMFEQLGEDGRIELKCGSHVARLMKKLPQDLRATFRRHLHSWKAGIPSLMDFAEWLDYELEIQEDGDRFDKIEDVTRGRNWPKKECDNNKRAPGRP</sequence>
<dbReference type="EMBL" id="REGW02000010">
    <property type="protein sequence ID" value="KAE8291493.1"/>
    <property type="molecule type" value="Genomic_DNA"/>
</dbReference>
<dbReference type="PANTHER" id="PTHR47331">
    <property type="entry name" value="PHD-TYPE DOMAIN-CONTAINING PROTEIN"/>
    <property type="match status" value="1"/>
</dbReference>
<feature type="region of interest" description="Disordered" evidence="1">
    <location>
        <begin position="155"/>
        <end position="192"/>
    </location>
</feature>
<evidence type="ECO:0000313" key="2">
    <source>
        <dbReference type="EMBL" id="KAE8291493.1"/>
    </source>
</evidence>